<reference evidence="2" key="1">
    <citation type="submission" date="2022-03" db="EMBL/GenBank/DDBJ databases">
        <authorList>
            <person name="Martin H S."/>
        </authorList>
    </citation>
    <scope>NUCLEOTIDE SEQUENCE</scope>
</reference>
<keyword evidence="3" id="KW-1185">Reference proteome</keyword>
<gene>
    <name evidence="2" type="ORF">IPOD504_LOCUS12272</name>
</gene>
<feature type="non-terminal residue" evidence="2">
    <location>
        <position position="66"/>
    </location>
</feature>
<accession>A0ABN8IS10</accession>
<organism evidence="2 3">
    <name type="scientific">Iphiclides podalirius</name>
    <name type="common">scarce swallowtail</name>
    <dbReference type="NCBI Taxonomy" id="110791"/>
    <lineage>
        <taxon>Eukaryota</taxon>
        <taxon>Metazoa</taxon>
        <taxon>Ecdysozoa</taxon>
        <taxon>Arthropoda</taxon>
        <taxon>Hexapoda</taxon>
        <taxon>Insecta</taxon>
        <taxon>Pterygota</taxon>
        <taxon>Neoptera</taxon>
        <taxon>Endopterygota</taxon>
        <taxon>Lepidoptera</taxon>
        <taxon>Glossata</taxon>
        <taxon>Ditrysia</taxon>
        <taxon>Papilionoidea</taxon>
        <taxon>Papilionidae</taxon>
        <taxon>Papilioninae</taxon>
        <taxon>Iphiclides</taxon>
    </lineage>
</organism>
<evidence type="ECO:0000313" key="3">
    <source>
        <dbReference type="Proteomes" id="UP000837857"/>
    </source>
</evidence>
<sequence length="66" mass="7209">MHSTLQSSAGDVTVPITASIGRGIAGASVSRALARRQPQSALGRRATRMHGDGRRIPFPWQRLRRM</sequence>
<dbReference type="Proteomes" id="UP000837857">
    <property type="component" value="Chromosome 3"/>
</dbReference>
<proteinExistence type="predicted"/>
<protein>
    <submittedName>
        <fullName evidence="2">Uncharacterized protein</fullName>
    </submittedName>
</protein>
<name>A0ABN8IS10_9NEOP</name>
<evidence type="ECO:0000256" key="1">
    <source>
        <dbReference type="SAM" id="MobiDB-lite"/>
    </source>
</evidence>
<feature type="region of interest" description="Disordered" evidence="1">
    <location>
        <begin position="31"/>
        <end position="58"/>
    </location>
</feature>
<evidence type="ECO:0000313" key="2">
    <source>
        <dbReference type="EMBL" id="CAH2062895.1"/>
    </source>
</evidence>
<dbReference type="EMBL" id="OW152815">
    <property type="protein sequence ID" value="CAH2062895.1"/>
    <property type="molecule type" value="Genomic_DNA"/>
</dbReference>